<dbReference type="OMA" id="MANEDYK"/>
<dbReference type="InterPro" id="IPR019734">
    <property type="entry name" value="TPR_rpt"/>
</dbReference>
<dbReference type="Gramene" id="ESW35635">
    <property type="protein sequence ID" value="ESW35635"/>
    <property type="gene ID" value="PHAVU_001G251500g"/>
</dbReference>
<feature type="region of interest" description="Disordered" evidence="2">
    <location>
        <begin position="52"/>
        <end position="75"/>
    </location>
</feature>
<evidence type="ECO:0000313" key="3">
    <source>
        <dbReference type="EMBL" id="ESW35635.1"/>
    </source>
</evidence>
<dbReference type="SMART" id="SM00028">
    <property type="entry name" value="TPR"/>
    <property type="match status" value="7"/>
</dbReference>
<dbReference type="PROSITE" id="PS50005">
    <property type="entry name" value="TPR"/>
    <property type="match status" value="2"/>
</dbReference>
<dbReference type="InterPro" id="IPR011990">
    <property type="entry name" value="TPR-like_helical_dom_sf"/>
</dbReference>
<dbReference type="Pfam" id="PF13432">
    <property type="entry name" value="TPR_16"/>
    <property type="match status" value="1"/>
</dbReference>
<dbReference type="PANTHER" id="PTHR46050">
    <property type="entry name" value="TPR REPEAT-CONTAINING THIOREDOXIN"/>
    <property type="match status" value="1"/>
</dbReference>
<name>V7D2B3_PHAVU</name>
<keyword evidence="1" id="KW-0802">TPR repeat</keyword>
<evidence type="ECO:0000256" key="1">
    <source>
        <dbReference type="PROSITE-ProRule" id="PRU00339"/>
    </source>
</evidence>
<dbReference type="PANTHER" id="PTHR46050:SF7">
    <property type="entry name" value="TETRATRICOPEPTIDE REPEAT (TPR)-LIKE SUPERFAMILY PROTEIN"/>
    <property type="match status" value="1"/>
</dbReference>
<dbReference type="Proteomes" id="UP000000226">
    <property type="component" value="Chromosome 1"/>
</dbReference>
<dbReference type="STRING" id="3885.V7D2B3"/>
<dbReference type="EMBL" id="CM002288">
    <property type="protein sequence ID" value="ESW35635.1"/>
    <property type="molecule type" value="Genomic_DNA"/>
</dbReference>
<feature type="repeat" description="TPR" evidence="1">
    <location>
        <begin position="375"/>
        <end position="408"/>
    </location>
</feature>
<dbReference type="GO" id="GO:0005737">
    <property type="term" value="C:cytoplasm"/>
    <property type="evidence" value="ECO:0007669"/>
    <property type="project" value="TreeGrafter"/>
</dbReference>
<evidence type="ECO:0000313" key="4">
    <source>
        <dbReference type="Proteomes" id="UP000000226"/>
    </source>
</evidence>
<feature type="repeat" description="TPR" evidence="1">
    <location>
        <begin position="255"/>
        <end position="288"/>
    </location>
</feature>
<dbReference type="InterPro" id="IPR044534">
    <property type="entry name" value="TTL1-4"/>
</dbReference>
<protein>
    <submittedName>
        <fullName evidence="3">Uncharacterized protein</fullName>
    </submittedName>
</protein>
<sequence>MVKPGCGLITIIFGRNKSVSAGSSPIANNFENLPKDEKWECVGSKDFVSNNDVTNSSSHSISNPHKPTRVVSHGKPQNLNEIKRRKPSPTQGYVNQGRRVPKEVDGIFDELESMINDQLVSKRGNSPAQASSNNVMLYGNLGNLGGGGGGLDHKYYSEMNYSVGNVSKRGHEYGNSNYNKKTKRSKEPSDFLCRTLSTKMDPERLKIMGNEDYKNGRFCEALALYNKTAALTALGRLLEAVFECREAIQIEPCYHRAHNRLGKLYFRLGETDKALYHYKQAGAEANSDEIAKVKILQVYLNKCSKTLKLGDWNTLITETNIILSSGADSAPQIYTLQAEALLKLHKHEDADKVMSKCPKFEVDEYTKFFGPIGNANLLVKWAQVDLVNGRFENALEGVEKAIKSDPNSKEAHKVVRKTQAVTSARAKGNELFKVANFKEACIAYEEGLEHDLYNSILLCNRAACRSKLGQFDKAMDDCTIALNLRPSYRKARLRRADCSDKLKRWETSIQDYRILLKETPEDEEIKQALLKVQTQIEKQDQDPERTETYETL</sequence>
<accession>V7D2B3</accession>
<dbReference type="SMR" id="V7D2B3"/>
<dbReference type="Gene3D" id="1.25.40.10">
    <property type="entry name" value="Tetratricopeptide repeat domain"/>
    <property type="match status" value="1"/>
</dbReference>
<keyword evidence="4" id="KW-1185">Reference proteome</keyword>
<organism evidence="3 4">
    <name type="scientific">Phaseolus vulgaris</name>
    <name type="common">Kidney bean</name>
    <name type="synonym">French bean</name>
    <dbReference type="NCBI Taxonomy" id="3885"/>
    <lineage>
        <taxon>Eukaryota</taxon>
        <taxon>Viridiplantae</taxon>
        <taxon>Streptophyta</taxon>
        <taxon>Embryophyta</taxon>
        <taxon>Tracheophyta</taxon>
        <taxon>Spermatophyta</taxon>
        <taxon>Magnoliopsida</taxon>
        <taxon>eudicotyledons</taxon>
        <taxon>Gunneridae</taxon>
        <taxon>Pentapetalae</taxon>
        <taxon>rosids</taxon>
        <taxon>fabids</taxon>
        <taxon>Fabales</taxon>
        <taxon>Fabaceae</taxon>
        <taxon>Papilionoideae</taxon>
        <taxon>50 kb inversion clade</taxon>
        <taxon>NPAAA clade</taxon>
        <taxon>indigoferoid/millettioid clade</taxon>
        <taxon>Phaseoleae</taxon>
        <taxon>Phaseolus</taxon>
    </lineage>
</organism>
<proteinExistence type="predicted"/>
<dbReference type="AlphaFoldDB" id="V7D2B3"/>
<dbReference type="eggNOG" id="KOG1124">
    <property type="taxonomic scope" value="Eukaryota"/>
</dbReference>
<dbReference type="OrthoDB" id="2335338at2759"/>
<feature type="compositionally biased region" description="Polar residues" evidence="2">
    <location>
        <begin position="52"/>
        <end position="65"/>
    </location>
</feature>
<evidence type="ECO:0000256" key="2">
    <source>
        <dbReference type="SAM" id="MobiDB-lite"/>
    </source>
</evidence>
<dbReference type="SUPFAM" id="SSF48452">
    <property type="entry name" value="TPR-like"/>
    <property type="match status" value="2"/>
</dbReference>
<reference evidence="4" key="1">
    <citation type="journal article" date="2014" name="Nat. Genet.">
        <title>A reference genome for common bean and genome-wide analysis of dual domestications.</title>
        <authorList>
            <person name="Schmutz J."/>
            <person name="McClean P.E."/>
            <person name="Mamidi S."/>
            <person name="Wu G.A."/>
            <person name="Cannon S.B."/>
            <person name="Grimwood J."/>
            <person name="Jenkins J."/>
            <person name="Shu S."/>
            <person name="Song Q."/>
            <person name="Chavarro C."/>
            <person name="Torres-Torres M."/>
            <person name="Geffroy V."/>
            <person name="Moghaddam S.M."/>
            <person name="Gao D."/>
            <person name="Abernathy B."/>
            <person name="Barry K."/>
            <person name="Blair M."/>
            <person name="Brick M.A."/>
            <person name="Chovatia M."/>
            <person name="Gepts P."/>
            <person name="Goodstein D.M."/>
            <person name="Gonzales M."/>
            <person name="Hellsten U."/>
            <person name="Hyten D.L."/>
            <person name="Jia G."/>
            <person name="Kelly J.D."/>
            <person name="Kudrna D."/>
            <person name="Lee R."/>
            <person name="Richard M.M."/>
            <person name="Miklas P.N."/>
            <person name="Osorno J.M."/>
            <person name="Rodrigues J."/>
            <person name="Thareau V."/>
            <person name="Urrea C.A."/>
            <person name="Wang M."/>
            <person name="Yu Y."/>
            <person name="Zhang M."/>
            <person name="Wing R.A."/>
            <person name="Cregan P.B."/>
            <person name="Rokhsar D.S."/>
            <person name="Jackson S.A."/>
        </authorList>
    </citation>
    <scope>NUCLEOTIDE SEQUENCE [LARGE SCALE GENOMIC DNA]</scope>
    <source>
        <strain evidence="4">cv. G19833</strain>
    </source>
</reference>
<gene>
    <name evidence="3" type="ORF">PHAVU_001G251500g</name>
</gene>